<evidence type="ECO:0000313" key="3">
    <source>
        <dbReference type="EMBL" id="MCM2436846.1"/>
    </source>
</evidence>
<comment type="caution">
    <text evidence="3">The sequence shown here is derived from an EMBL/GenBank/DDBJ whole genome shotgun (WGS) entry which is preliminary data.</text>
</comment>
<dbReference type="GO" id="GO:0004519">
    <property type="term" value="F:endonuclease activity"/>
    <property type="evidence" value="ECO:0007669"/>
    <property type="project" value="UniProtKB-KW"/>
</dbReference>
<dbReference type="EMBL" id="JAGMVS010000039">
    <property type="protein sequence ID" value="MCM2436846.1"/>
    <property type="molecule type" value="Genomic_DNA"/>
</dbReference>
<dbReference type="Proteomes" id="UP001057481">
    <property type="component" value="Unassembled WGS sequence"/>
</dbReference>
<dbReference type="Pfam" id="PF04556">
    <property type="entry name" value="DpnII"/>
    <property type="match status" value="1"/>
</dbReference>
<keyword evidence="1 3" id="KW-0255">Endonuclease</keyword>
<evidence type="ECO:0000256" key="1">
    <source>
        <dbReference type="PIRNR" id="PIRNR016080"/>
    </source>
</evidence>
<keyword evidence="4" id="KW-1185">Reference proteome</keyword>
<sequence>MKNITLQSYLALNDEEKFDYFFKTRQNLALPANYWINFETVRNNSEKYGPDIFTLDYLIGKNDSELDYFFRSRPNLLKLVPQLLGIRDNKFEKPNSEKILKVEGLEGEYLLNFKTIDEKNIDFYLKFIRESGLGWLLLKGTSKSIKDYSTGVEAGMDSNGRKNRSGQRGELFIETLLKELANKYHFEWKGQTNYTHIEKVYNTKLDVRLENVRFDGSLYDRHNGKLYLFEINNFSSQGSKLKASGGEFSLRQQIFNKSNCEFIYITDGQGWDSDASHLKAILRSIKYVFNFNMIQEGYIDELISKISNT</sequence>
<keyword evidence="1" id="KW-0540">Nuclease</keyword>
<gene>
    <name evidence="3" type="ORF">KAK10_02725</name>
</gene>
<comment type="similarity">
    <text evidence="1">Belongs to the DpnII type II restriction endonuclease family.</text>
</comment>
<organism evidence="3 4">
    <name type="scientific">Periweissella beninensis</name>
    <dbReference type="NCBI Taxonomy" id="504936"/>
    <lineage>
        <taxon>Bacteria</taxon>
        <taxon>Bacillati</taxon>
        <taxon>Bacillota</taxon>
        <taxon>Bacilli</taxon>
        <taxon>Lactobacillales</taxon>
        <taxon>Lactobacillaceae</taxon>
        <taxon>Periweissella</taxon>
    </lineage>
</organism>
<name>A0ABT0VGQ7_9LACO</name>
<dbReference type="InterPro" id="IPR021191">
    <property type="entry name" value="Restrct_endonuc_II_DpnII"/>
</dbReference>
<evidence type="ECO:0000313" key="4">
    <source>
        <dbReference type="Proteomes" id="UP001057481"/>
    </source>
</evidence>
<evidence type="ECO:0000259" key="2">
    <source>
        <dbReference type="Pfam" id="PF04556"/>
    </source>
</evidence>
<dbReference type="InterPro" id="IPR007637">
    <property type="entry name" value="Restrct_endonuc_II_DpnII-like"/>
</dbReference>
<keyword evidence="1" id="KW-0680">Restriction system</keyword>
<dbReference type="EC" id="3.1.21.4" evidence="1"/>
<protein>
    <recommendedName>
        <fullName evidence="1">Type-2 restriction enzyme</fullName>
        <ecNumber evidence="1">3.1.21.4</ecNumber>
    </recommendedName>
</protein>
<accession>A0ABT0VGQ7</accession>
<dbReference type="RefSeq" id="WP_205143195.1">
    <property type="nucleotide sequence ID" value="NZ_JAFBDN010000004.1"/>
</dbReference>
<dbReference type="PIRSF" id="PIRSF016080">
    <property type="entry name" value="Restrict_endonuc_II_DpmII"/>
    <property type="match status" value="1"/>
</dbReference>
<keyword evidence="1" id="KW-0378">Hydrolase</keyword>
<reference evidence="3" key="1">
    <citation type="submission" date="2021-04" db="EMBL/GenBank/DDBJ databases">
        <title>Taxonomic assessment of Weissella genus.</title>
        <authorList>
            <person name="Fanelli F."/>
            <person name="Chieffi D."/>
            <person name="Dell'Aquila A."/>
            <person name="Gyu-Sung C."/>
            <person name="Franz C.M.A.P."/>
            <person name="Fusco V."/>
        </authorList>
    </citation>
    <scope>NUCLEOTIDE SEQUENCE</scope>
    <source>
        <strain evidence="3">LMG 25373</strain>
    </source>
</reference>
<proteinExistence type="inferred from homology"/>
<comment type="function">
    <text evidence="1">A P subtype restriction enzyme that recognizes the double-stranded unmethylated sequence 5'-GATC-3'.</text>
</comment>
<feature type="domain" description="Restriction endonuclease type II DpnII-like" evidence="2">
    <location>
        <begin position="17"/>
        <end position="300"/>
    </location>
</feature>
<comment type="catalytic activity">
    <reaction evidence="1">
        <text>Endonucleolytic cleavage of DNA to give specific double-stranded fragments with terminal 5'-phosphates.</text>
        <dbReference type="EC" id="3.1.21.4"/>
    </reaction>
</comment>